<dbReference type="RefSeq" id="XP_065653662.1">
    <property type="nucleotide sequence ID" value="XM_065797590.1"/>
</dbReference>
<sequence length="184" mass="20539">MFVSIQYDMKKILNRLERIETQVASISNNSAIGMTVKPDINRWNQLPLLTDDDLVLLKETLCNKGMLESLKNRLASVGGISCNQMTRDVINCLFSKSLSLLYSGQGRKGKKSFVKLKCYEAVIAAVMKQFPDSTEAKIKMKISSFLAQAVDRDGGRKKRSICKSSGDEVELEANVLDTQQPNEI</sequence>
<dbReference type="GeneID" id="136080656"/>
<protein>
    <submittedName>
        <fullName evidence="2">Uncharacterized protein LOC136080656 isoform X2</fullName>
    </submittedName>
</protein>
<gene>
    <name evidence="2" type="primary">LOC136080656</name>
</gene>
<keyword evidence="1" id="KW-1185">Reference proteome</keyword>
<organism evidence="1 2">
    <name type="scientific">Hydra vulgaris</name>
    <name type="common">Hydra</name>
    <name type="synonym">Hydra attenuata</name>
    <dbReference type="NCBI Taxonomy" id="6087"/>
    <lineage>
        <taxon>Eukaryota</taxon>
        <taxon>Metazoa</taxon>
        <taxon>Cnidaria</taxon>
        <taxon>Hydrozoa</taxon>
        <taxon>Hydroidolina</taxon>
        <taxon>Anthoathecata</taxon>
        <taxon>Aplanulata</taxon>
        <taxon>Hydridae</taxon>
        <taxon>Hydra</taxon>
    </lineage>
</organism>
<dbReference type="Proteomes" id="UP001652625">
    <property type="component" value="Chromosome 05"/>
</dbReference>
<evidence type="ECO:0000313" key="1">
    <source>
        <dbReference type="Proteomes" id="UP001652625"/>
    </source>
</evidence>
<proteinExistence type="predicted"/>
<accession>A0ABM4BWR0</accession>
<name>A0ABM4BWR0_HYDVU</name>
<reference evidence="2" key="1">
    <citation type="submission" date="2025-08" db="UniProtKB">
        <authorList>
            <consortium name="RefSeq"/>
        </authorList>
    </citation>
    <scope>IDENTIFICATION</scope>
</reference>
<evidence type="ECO:0000313" key="2">
    <source>
        <dbReference type="RefSeq" id="XP_065653662.1"/>
    </source>
</evidence>